<feature type="transmembrane region" description="Helical" evidence="2">
    <location>
        <begin position="180"/>
        <end position="200"/>
    </location>
</feature>
<dbReference type="WBParaSite" id="Hba_08241">
    <property type="protein sequence ID" value="Hba_08241"/>
    <property type="gene ID" value="Hba_08241"/>
</dbReference>
<accession>A0A1I7WSS9</accession>
<proteinExistence type="inferred from homology"/>
<protein>
    <submittedName>
        <fullName evidence="4">Acid phosphatase</fullName>
    </submittedName>
</protein>
<keyword evidence="2" id="KW-1133">Transmembrane helix</keyword>
<reference evidence="4" key="1">
    <citation type="submission" date="2016-11" db="UniProtKB">
        <authorList>
            <consortium name="WormBaseParasite"/>
        </authorList>
    </citation>
    <scope>IDENTIFICATION</scope>
</reference>
<dbReference type="InterPro" id="IPR050645">
    <property type="entry name" value="Histidine_acid_phosphatase"/>
</dbReference>
<evidence type="ECO:0000313" key="3">
    <source>
        <dbReference type="Proteomes" id="UP000095283"/>
    </source>
</evidence>
<name>A0A1I7WSS9_HETBA</name>
<dbReference type="InterPro" id="IPR000560">
    <property type="entry name" value="His_Pase_clade-2"/>
</dbReference>
<dbReference type="InterPro" id="IPR029033">
    <property type="entry name" value="His_PPase_superfam"/>
</dbReference>
<dbReference type="PANTHER" id="PTHR11567">
    <property type="entry name" value="ACID PHOSPHATASE-RELATED"/>
    <property type="match status" value="1"/>
</dbReference>
<evidence type="ECO:0000256" key="1">
    <source>
        <dbReference type="ARBA" id="ARBA00005375"/>
    </source>
</evidence>
<keyword evidence="2" id="KW-0812">Transmembrane</keyword>
<dbReference type="Gene3D" id="3.40.50.1240">
    <property type="entry name" value="Phosphoglycerate mutase-like"/>
    <property type="match status" value="1"/>
</dbReference>
<dbReference type="AlphaFoldDB" id="A0A1I7WSS9"/>
<comment type="similarity">
    <text evidence="1">Belongs to the histidine acid phosphatase family.</text>
</comment>
<keyword evidence="2" id="KW-0472">Membrane</keyword>
<evidence type="ECO:0000313" key="4">
    <source>
        <dbReference type="WBParaSite" id="Hba_08241"/>
    </source>
</evidence>
<dbReference type="SUPFAM" id="SSF53254">
    <property type="entry name" value="Phosphoglycerate mutase-like"/>
    <property type="match status" value="1"/>
</dbReference>
<dbReference type="GO" id="GO:0016791">
    <property type="term" value="F:phosphatase activity"/>
    <property type="evidence" value="ECO:0007669"/>
    <property type="project" value="TreeGrafter"/>
</dbReference>
<organism evidence="3 4">
    <name type="scientific">Heterorhabditis bacteriophora</name>
    <name type="common">Entomopathogenic nematode worm</name>
    <dbReference type="NCBI Taxonomy" id="37862"/>
    <lineage>
        <taxon>Eukaryota</taxon>
        <taxon>Metazoa</taxon>
        <taxon>Ecdysozoa</taxon>
        <taxon>Nematoda</taxon>
        <taxon>Chromadorea</taxon>
        <taxon>Rhabditida</taxon>
        <taxon>Rhabditina</taxon>
        <taxon>Rhabditomorpha</taxon>
        <taxon>Strongyloidea</taxon>
        <taxon>Heterorhabditidae</taxon>
        <taxon>Heterorhabditis</taxon>
    </lineage>
</organism>
<dbReference type="Proteomes" id="UP000095283">
    <property type="component" value="Unplaced"/>
</dbReference>
<sequence length="208" mass="23711">MTKRRIGRLASLESVGLVALMLQKLRCKVINICIKLWFNSSGKIVFFQLIGGYLLNTWIENAVAVSNGTMKPKRMLWYSSHDGTILALLYAMGIGNDLMVPYASTVIMEVYENENQFEVELLYRNDTSRPPYKIPLPDCGTPCTVSKLTAIYKDMVVTSYEEMMELCGKPEKQRNGTREFSLLFLMINIITICISTNFAVSRNLYKYV</sequence>
<dbReference type="PANTHER" id="PTHR11567:SF34">
    <property type="entry name" value="INTESTINAL ACID PHOSPHATASE"/>
    <property type="match status" value="1"/>
</dbReference>
<evidence type="ECO:0000256" key="2">
    <source>
        <dbReference type="SAM" id="Phobius"/>
    </source>
</evidence>
<dbReference type="Pfam" id="PF00328">
    <property type="entry name" value="His_Phos_2"/>
    <property type="match status" value="1"/>
</dbReference>
<keyword evidence="3" id="KW-1185">Reference proteome</keyword>